<feature type="compositionally biased region" description="Acidic residues" evidence="1">
    <location>
        <begin position="108"/>
        <end position="139"/>
    </location>
</feature>
<sequence length="477" mass="52109">MSARNTRPTTPSLKLAATAIGGGSSGTGAAMDPASPPQTPTSVSPVLTHDKVGAGFAHIPPYQNSHVARPAVRQGSSIRPTGNAYQFSYTRHPNANRFAQLSPRSSSEDEDEEDDEEEEEEEDDDDDEEDEDEEDDSLSESESATSRCPRSVDGDSDDAEGGQHGVQRPPPFVRSRLPEVADMSSDGEDEDESDEEEDDSDDDDEEVSHPLRAPSPPGAPRPPSSVASSSTRPVVANLVVEEMSDYDPMADNRSDIMKPTGIESPHSLRARSVSRGAASDSESQSSRESTPTHAHQVRLTHRPRPAPEADRIPELDRGMSNLNCTPEAEDDDDAADDFYDATTAAQLAEFAAKQREMRVRRRLSHGSSIGKRTHSERSDSDGEKDWTPMGDDVDIVGGSARRLRRRVGDRRSLIGFQDPPPERIEELEEPDSCAEDGWRTALAATRGLGGMFDEQNLARELPYFDLVDLQVMEVDDE</sequence>
<dbReference type="InterPro" id="IPR008412">
    <property type="entry name" value="IBSP"/>
</dbReference>
<organism evidence="2 3">
    <name type="scientific">Plectosphaerella plurivora</name>
    <dbReference type="NCBI Taxonomy" id="936078"/>
    <lineage>
        <taxon>Eukaryota</taxon>
        <taxon>Fungi</taxon>
        <taxon>Dikarya</taxon>
        <taxon>Ascomycota</taxon>
        <taxon>Pezizomycotina</taxon>
        <taxon>Sordariomycetes</taxon>
        <taxon>Hypocreomycetidae</taxon>
        <taxon>Glomerellales</taxon>
        <taxon>Plectosphaerellaceae</taxon>
        <taxon>Plectosphaerella</taxon>
    </lineage>
</organism>
<feature type="compositionally biased region" description="Acidic residues" evidence="1">
    <location>
        <begin position="327"/>
        <end position="339"/>
    </location>
</feature>
<feature type="region of interest" description="Disordered" evidence="1">
    <location>
        <begin position="352"/>
        <end position="393"/>
    </location>
</feature>
<dbReference type="Pfam" id="PF05432">
    <property type="entry name" value="BSP_II"/>
    <property type="match status" value="1"/>
</dbReference>
<proteinExistence type="predicted"/>
<feature type="compositionally biased region" description="Polar residues" evidence="1">
    <location>
        <begin position="1"/>
        <end position="12"/>
    </location>
</feature>
<feature type="compositionally biased region" description="Polar residues" evidence="1">
    <location>
        <begin position="74"/>
        <end position="104"/>
    </location>
</feature>
<keyword evidence="3" id="KW-1185">Reference proteome</keyword>
<evidence type="ECO:0000313" key="2">
    <source>
        <dbReference type="EMBL" id="KAH6686850.1"/>
    </source>
</evidence>
<feature type="region of interest" description="Disordered" evidence="1">
    <location>
        <begin position="412"/>
        <end position="432"/>
    </location>
</feature>
<dbReference type="OrthoDB" id="4186058at2759"/>
<comment type="caution">
    <text evidence="2">The sequence shown here is derived from an EMBL/GenBank/DDBJ whole genome shotgun (WGS) entry which is preliminary data.</text>
</comment>
<protein>
    <submittedName>
        <fullName evidence="2">Uncharacterized protein</fullName>
    </submittedName>
</protein>
<feature type="compositionally biased region" description="Basic and acidic residues" evidence="1">
    <location>
        <begin position="373"/>
        <end position="386"/>
    </location>
</feature>
<dbReference type="EMBL" id="JAGSXJ010000012">
    <property type="protein sequence ID" value="KAH6686850.1"/>
    <property type="molecule type" value="Genomic_DNA"/>
</dbReference>
<dbReference type="GO" id="GO:0005576">
    <property type="term" value="C:extracellular region"/>
    <property type="evidence" value="ECO:0007669"/>
    <property type="project" value="InterPro"/>
</dbReference>
<feature type="region of interest" description="Disordered" evidence="1">
    <location>
        <begin position="1"/>
        <end position="340"/>
    </location>
</feature>
<feature type="compositionally biased region" description="Acidic residues" evidence="1">
    <location>
        <begin position="185"/>
        <end position="206"/>
    </location>
</feature>
<feature type="compositionally biased region" description="Basic and acidic residues" evidence="1">
    <location>
        <begin position="305"/>
        <end position="317"/>
    </location>
</feature>
<feature type="compositionally biased region" description="Low complexity" evidence="1">
    <location>
        <begin position="224"/>
        <end position="235"/>
    </location>
</feature>
<name>A0A9P8VBE4_9PEZI</name>
<feature type="compositionally biased region" description="Basic residues" evidence="1">
    <location>
        <begin position="295"/>
        <end position="304"/>
    </location>
</feature>
<dbReference type="AlphaFoldDB" id="A0A9P8VBE4"/>
<feature type="compositionally biased region" description="Low complexity" evidence="1">
    <location>
        <begin position="274"/>
        <end position="289"/>
    </location>
</feature>
<evidence type="ECO:0000256" key="1">
    <source>
        <dbReference type="SAM" id="MobiDB-lite"/>
    </source>
</evidence>
<evidence type="ECO:0000313" key="3">
    <source>
        <dbReference type="Proteomes" id="UP000770015"/>
    </source>
</evidence>
<gene>
    <name evidence="2" type="ORF">F5X68DRAFT_12888</name>
</gene>
<accession>A0A9P8VBE4</accession>
<feature type="compositionally biased region" description="Pro residues" evidence="1">
    <location>
        <begin position="213"/>
        <end position="223"/>
    </location>
</feature>
<reference evidence="2" key="1">
    <citation type="journal article" date="2021" name="Nat. Commun.">
        <title>Genetic determinants of endophytism in the Arabidopsis root mycobiome.</title>
        <authorList>
            <person name="Mesny F."/>
            <person name="Miyauchi S."/>
            <person name="Thiergart T."/>
            <person name="Pickel B."/>
            <person name="Atanasova L."/>
            <person name="Karlsson M."/>
            <person name="Huettel B."/>
            <person name="Barry K.W."/>
            <person name="Haridas S."/>
            <person name="Chen C."/>
            <person name="Bauer D."/>
            <person name="Andreopoulos W."/>
            <person name="Pangilinan J."/>
            <person name="LaButti K."/>
            <person name="Riley R."/>
            <person name="Lipzen A."/>
            <person name="Clum A."/>
            <person name="Drula E."/>
            <person name="Henrissat B."/>
            <person name="Kohler A."/>
            <person name="Grigoriev I.V."/>
            <person name="Martin F.M."/>
            <person name="Hacquard S."/>
        </authorList>
    </citation>
    <scope>NUCLEOTIDE SEQUENCE</scope>
    <source>
        <strain evidence="2">MPI-SDFR-AT-0117</strain>
    </source>
</reference>
<dbReference type="GO" id="GO:0007155">
    <property type="term" value="P:cell adhesion"/>
    <property type="evidence" value="ECO:0007669"/>
    <property type="project" value="InterPro"/>
</dbReference>
<dbReference type="Proteomes" id="UP000770015">
    <property type="component" value="Unassembled WGS sequence"/>
</dbReference>